<evidence type="ECO:0000313" key="3">
    <source>
        <dbReference type="Proteomes" id="UP001152622"/>
    </source>
</evidence>
<dbReference type="EMBL" id="JAINUF010000003">
    <property type="protein sequence ID" value="KAJ8369227.1"/>
    <property type="molecule type" value="Genomic_DNA"/>
</dbReference>
<keyword evidence="3" id="KW-1185">Reference proteome</keyword>
<dbReference type="AlphaFoldDB" id="A0A9Q1J5J6"/>
<gene>
    <name evidence="2" type="ORF">SKAU_G00092550</name>
</gene>
<dbReference type="Proteomes" id="UP001152622">
    <property type="component" value="Chromosome 3"/>
</dbReference>
<evidence type="ECO:0000256" key="1">
    <source>
        <dbReference type="SAM" id="MobiDB-lite"/>
    </source>
</evidence>
<evidence type="ECO:0008006" key="4">
    <source>
        <dbReference type="Google" id="ProtNLM"/>
    </source>
</evidence>
<proteinExistence type="predicted"/>
<accession>A0A9Q1J5J6</accession>
<feature type="compositionally biased region" description="Low complexity" evidence="1">
    <location>
        <begin position="198"/>
        <end position="209"/>
    </location>
</feature>
<comment type="caution">
    <text evidence="2">The sequence shown here is derived from an EMBL/GenBank/DDBJ whole genome shotgun (WGS) entry which is preliminary data.</text>
</comment>
<sequence>MKPAARVKARGYLEALLRYETILTAQVFLRIFEQTSPVSKYLQTSGMDILTAQCLVMGTKESLRKCARDFDSVRRAADTFVEWANGILQEQQDCEAEVQTALPEKRLRKKKKMPSELAEDEPITDAMRDYEYNLLTDAYHVIGMGYKFLLTLSVTQVACERTFSTLKFVKNRVGPGTSPPLQAGNRGSEGPTFTQQLSIPPDSYSSTSS</sequence>
<protein>
    <recommendedName>
        <fullName evidence="4">HAT C-terminal dimerisation domain-containing protein</fullName>
    </recommendedName>
</protein>
<feature type="region of interest" description="Disordered" evidence="1">
    <location>
        <begin position="174"/>
        <end position="209"/>
    </location>
</feature>
<dbReference type="OrthoDB" id="6606903at2759"/>
<organism evidence="2 3">
    <name type="scientific">Synaphobranchus kaupii</name>
    <name type="common">Kaup's arrowtooth eel</name>
    <dbReference type="NCBI Taxonomy" id="118154"/>
    <lineage>
        <taxon>Eukaryota</taxon>
        <taxon>Metazoa</taxon>
        <taxon>Chordata</taxon>
        <taxon>Craniata</taxon>
        <taxon>Vertebrata</taxon>
        <taxon>Euteleostomi</taxon>
        <taxon>Actinopterygii</taxon>
        <taxon>Neopterygii</taxon>
        <taxon>Teleostei</taxon>
        <taxon>Anguilliformes</taxon>
        <taxon>Synaphobranchidae</taxon>
        <taxon>Synaphobranchus</taxon>
    </lineage>
</organism>
<evidence type="ECO:0000313" key="2">
    <source>
        <dbReference type="EMBL" id="KAJ8369227.1"/>
    </source>
</evidence>
<reference evidence="2" key="1">
    <citation type="journal article" date="2023" name="Science">
        <title>Genome structures resolve the early diversification of teleost fishes.</title>
        <authorList>
            <person name="Parey E."/>
            <person name="Louis A."/>
            <person name="Montfort J."/>
            <person name="Bouchez O."/>
            <person name="Roques C."/>
            <person name="Iampietro C."/>
            <person name="Lluch J."/>
            <person name="Castinel A."/>
            <person name="Donnadieu C."/>
            <person name="Desvignes T."/>
            <person name="Floi Bucao C."/>
            <person name="Jouanno E."/>
            <person name="Wen M."/>
            <person name="Mejri S."/>
            <person name="Dirks R."/>
            <person name="Jansen H."/>
            <person name="Henkel C."/>
            <person name="Chen W.J."/>
            <person name="Zahm M."/>
            <person name="Cabau C."/>
            <person name="Klopp C."/>
            <person name="Thompson A.W."/>
            <person name="Robinson-Rechavi M."/>
            <person name="Braasch I."/>
            <person name="Lecointre G."/>
            <person name="Bobe J."/>
            <person name="Postlethwait J.H."/>
            <person name="Berthelot C."/>
            <person name="Roest Crollius H."/>
            <person name="Guiguen Y."/>
        </authorList>
    </citation>
    <scope>NUCLEOTIDE SEQUENCE</scope>
    <source>
        <strain evidence="2">WJC10195</strain>
    </source>
</reference>
<name>A0A9Q1J5J6_SYNKA</name>